<organism evidence="4">
    <name type="scientific">Arthrobacter sp. K5</name>
    <dbReference type="NCBI Taxonomy" id="2839623"/>
    <lineage>
        <taxon>Bacteria</taxon>
        <taxon>Bacillati</taxon>
        <taxon>Actinomycetota</taxon>
        <taxon>Actinomycetes</taxon>
        <taxon>Micrococcales</taxon>
        <taxon>Micrococcaceae</taxon>
        <taxon>Arthrobacter</taxon>
    </lineage>
</organism>
<accession>A0AAU8EMZ7</accession>
<dbReference type="CDD" id="cd06464">
    <property type="entry name" value="ACD_sHsps-like"/>
    <property type="match status" value="1"/>
</dbReference>
<comment type="similarity">
    <text evidence="1 2">Belongs to the small heat shock protein (HSP20) family.</text>
</comment>
<protein>
    <submittedName>
        <fullName evidence="4">Hsp20/alpha crystallin family protein</fullName>
    </submittedName>
</protein>
<dbReference type="EMBL" id="CP159279">
    <property type="protein sequence ID" value="XCH09963.1"/>
    <property type="molecule type" value="Genomic_DNA"/>
</dbReference>
<feature type="domain" description="SHSP" evidence="3">
    <location>
        <begin position="20"/>
        <end position="131"/>
    </location>
</feature>
<dbReference type="PROSITE" id="PS01031">
    <property type="entry name" value="SHSP"/>
    <property type="match status" value="1"/>
</dbReference>
<evidence type="ECO:0000256" key="2">
    <source>
        <dbReference type="RuleBase" id="RU003616"/>
    </source>
</evidence>
<name>A0AAU8EMZ7_9MICC</name>
<dbReference type="Gene3D" id="2.60.40.790">
    <property type="match status" value="1"/>
</dbReference>
<evidence type="ECO:0000259" key="3">
    <source>
        <dbReference type="PROSITE" id="PS01031"/>
    </source>
</evidence>
<proteinExistence type="inferred from homology"/>
<dbReference type="InterPro" id="IPR008978">
    <property type="entry name" value="HSP20-like_chaperone"/>
</dbReference>
<dbReference type="Pfam" id="PF00011">
    <property type="entry name" value="HSP20"/>
    <property type="match status" value="1"/>
</dbReference>
<gene>
    <name evidence="4" type="ORF">ABRP34_14030</name>
</gene>
<sequence length="141" mass="15333">MLMLDPFRQLDRLAEQVLGTVAHPAAMPMDAWREGEEYVIALDLPGVEVDSIDLGVDRNVLTVRAERKDPVGEGTEMVAAERPRGVFSRQLILGDAMETENIKAGYDAGVLTLRIPVAAQAAPRKIEIETKGGQQPQINAA</sequence>
<evidence type="ECO:0000313" key="4">
    <source>
        <dbReference type="EMBL" id="XCH09963.1"/>
    </source>
</evidence>
<dbReference type="PANTHER" id="PTHR11527">
    <property type="entry name" value="HEAT-SHOCK PROTEIN 20 FAMILY MEMBER"/>
    <property type="match status" value="1"/>
</dbReference>
<reference evidence="4" key="1">
    <citation type="submission" date="2024-06" db="EMBL/GenBank/DDBJ databases">
        <title>Biodegradation of dimethachlon by Arthrobacter sp. K5: mechanistic insights and ecological implications.</title>
        <authorList>
            <person name="Hu S."/>
            <person name="Lu P."/>
        </authorList>
    </citation>
    <scope>NUCLEOTIDE SEQUENCE</scope>
    <source>
        <strain evidence="4">K5</strain>
    </source>
</reference>
<dbReference type="SUPFAM" id="SSF49764">
    <property type="entry name" value="HSP20-like chaperones"/>
    <property type="match status" value="1"/>
</dbReference>
<dbReference type="RefSeq" id="WP_353710636.1">
    <property type="nucleotide sequence ID" value="NZ_CP159279.1"/>
</dbReference>
<dbReference type="InterPro" id="IPR002068">
    <property type="entry name" value="A-crystallin/Hsp20_dom"/>
</dbReference>
<evidence type="ECO:0000256" key="1">
    <source>
        <dbReference type="PROSITE-ProRule" id="PRU00285"/>
    </source>
</evidence>
<dbReference type="InterPro" id="IPR031107">
    <property type="entry name" value="Small_HSP"/>
</dbReference>
<dbReference type="AlphaFoldDB" id="A0AAU8EMZ7"/>